<dbReference type="GO" id="GO:0000155">
    <property type="term" value="F:phosphorelay sensor kinase activity"/>
    <property type="evidence" value="ECO:0007669"/>
    <property type="project" value="InterPro"/>
</dbReference>
<dbReference type="InterPro" id="IPR003661">
    <property type="entry name" value="HisK_dim/P_dom"/>
</dbReference>
<dbReference type="PROSITE" id="PS50112">
    <property type="entry name" value="PAS"/>
    <property type="match status" value="1"/>
</dbReference>
<dbReference type="SUPFAM" id="SSF55785">
    <property type="entry name" value="PYP-like sensor domain (PAS domain)"/>
    <property type="match status" value="1"/>
</dbReference>
<dbReference type="InterPro" id="IPR035965">
    <property type="entry name" value="PAS-like_dom_sf"/>
</dbReference>
<dbReference type="Pfam" id="PF02518">
    <property type="entry name" value="HATPase_c"/>
    <property type="match status" value="1"/>
</dbReference>
<organism evidence="7 8">
    <name type="scientific">Glonium stellatum</name>
    <dbReference type="NCBI Taxonomy" id="574774"/>
    <lineage>
        <taxon>Eukaryota</taxon>
        <taxon>Fungi</taxon>
        <taxon>Dikarya</taxon>
        <taxon>Ascomycota</taxon>
        <taxon>Pezizomycotina</taxon>
        <taxon>Dothideomycetes</taxon>
        <taxon>Pleosporomycetidae</taxon>
        <taxon>Gloniales</taxon>
        <taxon>Gloniaceae</taxon>
        <taxon>Glonium</taxon>
    </lineage>
</organism>
<evidence type="ECO:0000313" key="8">
    <source>
        <dbReference type="Proteomes" id="UP000250140"/>
    </source>
</evidence>
<dbReference type="CDD" id="cd00130">
    <property type="entry name" value="PAS"/>
    <property type="match status" value="1"/>
</dbReference>
<feature type="domain" description="Histidine kinase" evidence="4">
    <location>
        <begin position="605"/>
        <end position="876"/>
    </location>
</feature>
<dbReference type="InterPro" id="IPR011006">
    <property type="entry name" value="CheY-like_superfamily"/>
</dbReference>
<dbReference type="PROSITE" id="PS50110">
    <property type="entry name" value="RESPONSE_REGULATORY"/>
    <property type="match status" value="1"/>
</dbReference>
<dbReference type="OrthoDB" id="60033at2759"/>
<keyword evidence="8" id="KW-1185">Reference proteome</keyword>
<dbReference type="SMART" id="SM00448">
    <property type="entry name" value="REC"/>
    <property type="match status" value="1"/>
</dbReference>
<dbReference type="InterPro" id="IPR036890">
    <property type="entry name" value="HATPase_C_sf"/>
</dbReference>
<feature type="region of interest" description="Disordered" evidence="3">
    <location>
        <begin position="1"/>
        <end position="58"/>
    </location>
</feature>
<dbReference type="EMBL" id="KV748454">
    <property type="protein sequence ID" value="OCL15382.1"/>
    <property type="molecule type" value="Genomic_DNA"/>
</dbReference>
<feature type="domain" description="Response regulatory" evidence="5">
    <location>
        <begin position="926"/>
        <end position="1056"/>
    </location>
</feature>
<dbReference type="InterPro" id="IPR036097">
    <property type="entry name" value="HisK_dim/P_sf"/>
</dbReference>
<reference evidence="7 8" key="1">
    <citation type="journal article" date="2016" name="Nat. Commun.">
        <title>Ectomycorrhizal ecology is imprinted in the genome of the dominant symbiotic fungus Cenococcum geophilum.</title>
        <authorList>
            <consortium name="DOE Joint Genome Institute"/>
            <person name="Peter M."/>
            <person name="Kohler A."/>
            <person name="Ohm R.A."/>
            <person name="Kuo A."/>
            <person name="Krutzmann J."/>
            <person name="Morin E."/>
            <person name="Arend M."/>
            <person name="Barry K.W."/>
            <person name="Binder M."/>
            <person name="Choi C."/>
            <person name="Clum A."/>
            <person name="Copeland A."/>
            <person name="Grisel N."/>
            <person name="Haridas S."/>
            <person name="Kipfer T."/>
            <person name="LaButti K."/>
            <person name="Lindquist E."/>
            <person name="Lipzen A."/>
            <person name="Maire R."/>
            <person name="Meier B."/>
            <person name="Mihaltcheva S."/>
            <person name="Molinier V."/>
            <person name="Murat C."/>
            <person name="Poggeler S."/>
            <person name="Quandt C.A."/>
            <person name="Sperisen C."/>
            <person name="Tritt A."/>
            <person name="Tisserant E."/>
            <person name="Crous P.W."/>
            <person name="Henrissat B."/>
            <person name="Nehls U."/>
            <person name="Egli S."/>
            <person name="Spatafora J.W."/>
            <person name="Grigoriev I.V."/>
            <person name="Martin F.M."/>
        </authorList>
    </citation>
    <scope>NUCLEOTIDE SEQUENCE [LARGE SCALE GENOMIC DNA]</scope>
    <source>
        <strain evidence="7 8">CBS 207.34</strain>
    </source>
</reference>
<sequence>MPDPLLTNLDPRITSPTTTPSLDPEKLPLSKYQITHATPKDDPSPDNQVQTPKYDWTASLPPSDLSPYIESLRVLDWASTPLGPMRTWSHELRLMCNLLMANPNPTIMFWGPELTTIYNEAYAPFTTGNHPDAIGVRIQDAFKQAWPNFEPIHRRCIRTGRGELVENTLAFVDKGFGPHDEAVYSFTYVPIVGEEDIIVGVTATFFETTKEKIGERRMNTLLKTGEVTSSCPDLKTFWNNVSRGLGYNKHDITFALLYSSSDQTKISESHPPPSTDFTSWKFGLEAALGVSAGLPIAPTRTDIEISQGQEGFIPYFQAAAESTEPLFLHTKDGSLSRHLLAGIETPVFQDPCESVVISAVRPTLSEEDAREGVLGFVVMGLNSRQPYDNDYKLFVRLLTRQIGTSMAAAILREEEKRRGRTLVEQAAIDERRVEKELAARTTELEKSELQLRRVADAVLVGIFVIDYNPGYSDGSYSYRNEKWFEMTGDTRSNLTASKSPIWASLHPDDVGAVRDAWNTIHYDNVNTISKFEFRVQKPSEYDEGQTGYTWLLLTCTSFWNKDGCLKTVIGSCTDISSQKWAEDIQRKRVEDALESKRQQESFIDVTSHEMRNPLGAIMISADDIEKTLRVLIPEIPDSTGKIATLLEDIDEAARTILHCAQHQKRIVDDVLTISKLDSGLFNITPTDVQIVVAVKNTLKMFEGEFRAADIEEELSVAESYRALNVDWVLLDPSRVMQILINLITNAIKFTRDEATRGITVHIGASLERPLKSPSGIAYLPPRKPREDLTLRPEWGNGESLYLLFGVADSGCGLTDDEKKILFLRFSQTPRTHVNYGGSGLGLFICRELTELQGGGIGVASEHGVGSMFTFYIKARRSTAAPTDRNLQQYLNMRPQTHLFPGIPRNPSPSRPERAETQSSQESQGFDILLVEDNKINQQVLSKQLRKLGHRVTIANHGLEAINSLSKSKLWKDQVNGVELSVVLMDIEMPVMDGLTCVKKIRCLQEEGELVKHVPIIAITANARAEHVEKALGAGMDDFVSKPFGVPDLVARMERLLSLQNTAS</sequence>
<dbReference type="AlphaFoldDB" id="A0A8E2FDV5"/>
<feature type="domain" description="PAS" evidence="6">
    <location>
        <begin position="447"/>
        <end position="524"/>
    </location>
</feature>
<dbReference type="Gene3D" id="1.10.287.130">
    <property type="match status" value="1"/>
</dbReference>
<evidence type="ECO:0000259" key="5">
    <source>
        <dbReference type="PROSITE" id="PS50110"/>
    </source>
</evidence>
<dbReference type="InterPro" id="IPR001789">
    <property type="entry name" value="Sig_transdc_resp-reg_receiver"/>
</dbReference>
<dbReference type="PANTHER" id="PTHR43719:SF30">
    <property type="entry name" value="TWO-COMPONENT SYSTEM RESPONSE REGULATOR"/>
    <property type="match status" value="1"/>
</dbReference>
<feature type="modified residue" description="4-aspartylphosphate" evidence="2">
    <location>
        <position position="985"/>
    </location>
</feature>
<keyword evidence="1 2" id="KW-0597">Phosphoprotein</keyword>
<dbReference type="InterPro" id="IPR000014">
    <property type="entry name" value="PAS"/>
</dbReference>
<dbReference type="Proteomes" id="UP000250140">
    <property type="component" value="Unassembled WGS sequence"/>
</dbReference>
<dbReference type="Pfam" id="PF00072">
    <property type="entry name" value="Response_reg"/>
    <property type="match status" value="1"/>
</dbReference>
<dbReference type="CDD" id="cd00082">
    <property type="entry name" value="HisKA"/>
    <property type="match status" value="1"/>
</dbReference>
<evidence type="ECO:0000256" key="1">
    <source>
        <dbReference type="ARBA" id="ARBA00022553"/>
    </source>
</evidence>
<evidence type="ECO:0000259" key="4">
    <source>
        <dbReference type="PROSITE" id="PS50109"/>
    </source>
</evidence>
<proteinExistence type="predicted"/>
<dbReference type="Pfam" id="PF00512">
    <property type="entry name" value="HisKA"/>
    <property type="match status" value="1"/>
</dbReference>
<dbReference type="SUPFAM" id="SSF55874">
    <property type="entry name" value="ATPase domain of HSP90 chaperone/DNA topoisomerase II/histidine kinase"/>
    <property type="match status" value="1"/>
</dbReference>
<dbReference type="Gene3D" id="3.40.50.2300">
    <property type="match status" value="1"/>
</dbReference>
<dbReference type="Gene3D" id="3.30.450.20">
    <property type="entry name" value="PAS domain"/>
    <property type="match status" value="2"/>
</dbReference>
<protein>
    <submittedName>
        <fullName evidence="7">Uncharacterized protein</fullName>
    </submittedName>
</protein>
<dbReference type="InterPro" id="IPR005467">
    <property type="entry name" value="His_kinase_dom"/>
</dbReference>
<dbReference type="InterPro" id="IPR003594">
    <property type="entry name" value="HATPase_dom"/>
</dbReference>
<evidence type="ECO:0000256" key="2">
    <source>
        <dbReference type="PROSITE-ProRule" id="PRU00169"/>
    </source>
</evidence>
<dbReference type="Gene3D" id="3.30.565.10">
    <property type="entry name" value="Histidine kinase-like ATPase, C-terminal domain"/>
    <property type="match status" value="1"/>
</dbReference>
<dbReference type="SMART" id="SM00388">
    <property type="entry name" value="HisKA"/>
    <property type="match status" value="1"/>
</dbReference>
<accession>A0A8E2FDV5</accession>
<evidence type="ECO:0000259" key="6">
    <source>
        <dbReference type="PROSITE" id="PS50112"/>
    </source>
</evidence>
<dbReference type="InterPro" id="IPR004358">
    <property type="entry name" value="Sig_transdc_His_kin-like_C"/>
</dbReference>
<dbReference type="SUPFAM" id="SSF52172">
    <property type="entry name" value="CheY-like"/>
    <property type="match status" value="1"/>
</dbReference>
<dbReference type="CDD" id="cd17546">
    <property type="entry name" value="REC_hyHK_CKI1_RcsC-like"/>
    <property type="match status" value="1"/>
</dbReference>
<dbReference type="PRINTS" id="PR00344">
    <property type="entry name" value="BCTRLSENSOR"/>
</dbReference>
<dbReference type="PROSITE" id="PS50109">
    <property type="entry name" value="HIS_KIN"/>
    <property type="match status" value="1"/>
</dbReference>
<dbReference type="PANTHER" id="PTHR43719">
    <property type="entry name" value="TWO-COMPONENT HISTIDINE KINASE"/>
    <property type="match status" value="1"/>
</dbReference>
<feature type="region of interest" description="Disordered" evidence="3">
    <location>
        <begin position="896"/>
        <end position="921"/>
    </location>
</feature>
<dbReference type="SMART" id="SM00387">
    <property type="entry name" value="HATPase_c"/>
    <property type="match status" value="1"/>
</dbReference>
<evidence type="ECO:0000313" key="7">
    <source>
        <dbReference type="EMBL" id="OCL15382.1"/>
    </source>
</evidence>
<dbReference type="InterPro" id="IPR050956">
    <property type="entry name" value="2C_system_His_kinase"/>
</dbReference>
<evidence type="ECO:0000256" key="3">
    <source>
        <dbReference type="SAM" id="MobiDB-lite"/>
    </source>
</evidence>
<name>A0A8E2FDV5_9PEZI</name>
<dbReference type="SUPFAM" id="SSF47384">
    <property type="entry name" value="Homodimeric domain of signal transducing histidine kinase"/>
    <property type="match status" value="1"/>
</dbReference>
<gene>
    <name evidence="7" type="ORF">AOQ84DRAFT_329513</name>
</gene>